<proteinExistence type="predicted"/>
<dbReference type="RefSeq" id="WP_213100165.1">
    <property type="nucleotide sequence ID" value="NZ_JAGYPM010000001.1"/>
</dbReference>
<protein>
    <submittedName>
        <fullName evidence="1">Uncharacterized protein</fullName>
    </submittedName>
</protein>
<dbReference type="Proteomes" id="UP000681027">
    <property type="component" value="Unassembled WGS sequence"/>
</dbReference>
<gene>
    <name evidence="1" type="ORF">KHA94_00190</name>
</gene>
<evidence type="ECO:0000313" key="2">
    <source>
        <dbReference type="Proteomes" id="UP000681027"/>
    </source>
</evidence>
<reference evidence="1 2" key="1">
    <citation type="submission" date="2021-05" db="EMBL/GenBank/DDBJ databases">
        <title>Novel Bacillus species.</title>
        <authorList>
            <person name="Liu G."/>
        </authorList>
    </citation>
    <scope>NUCLEOTIDE SEQUENCE [LARGE SCALE GENOMIC DNA]</scope>
    <source>
        <strain evidence="1 2">FJAT-49705</strain>
    </source>
</reference>
<accession>A0ABS5NLF3</accession>
<organism evidence="1 2">
    <name type="scientific">Cytobacillus citreus</name>
    <dbReference type="NCBI Taxonomy" id="2833586"/>
    <lineage>
        <taxon>Bacteria</taxon>
        <taxon>Bacillati</taxon>
        <taxon>Bacillota</taxon>
        <taxon>Bacilli</taxon>
        <taxon>Bacillales</taxon>
        <taxon>Bacillaceae</taxon>
        <taxon>Cytobacillus</taxon>
    </lineage>
</organism>
<name>A0ABS5NLF3_9BACI</name>
<sequence length="60" mass="7292">MKQYKFVEPNVKERQLTEALEQGLGRSLDEREKRYIKWHSESDYETSGLLLDWFKELSQK</sequence>
<evidence type="ECO:0000313" key="1">
    <source>
        <dbReference type="EMBL" id="MBS4188638.1"/>
    </source>
</evidence>
<comment type="caution">
    <text evidence="1">The sequence shown here is derived from an EMBL/GenBank/DDBJ whole genome shotgun (WGS) entry which is preliminary data.</text>
</comment>
<dbReference type="EMBL" id="JAGYPM010000001">
    <property type="protein sequence ID" value="MBS4188638.1"/>
    <property type="molecule type" value="Genomic_DNA"/>
</dbReference>
<keyword evidence="2" id="KW-1185">Reference proteome</keyword>